<keyword evidence="2" id="KW-1185">Reference proteome</keyword>
<accession>A0A2S4W621</accession>
<proteinExistence type="predicted"/>
<dbReference type="Proteomes" id="UP000239156">
    <property type="component" value="Unassembled WGS sequence"/>
</dbReference>
<name>A0A2S4W621_9BASI</name>
<dbReference type="PANTHER" id="PTHR33069">
    <property type="entry name" value="CHROMOSOME 7, WHOLE GENOME SHOTGUN SEQUENCE-RELATED"/>
    <property type="match status" value="1"/>
</dbReference>
<evidence type="ECO:0000313" key="1">
    <source>
        <dbReference type="EMBL" id="POW17213.1"/>
    </source>
</evidence>
<comment type="caution">
    <text evidence="1">The sequence shown here is derived from an EMBL/GenBank/DDBJ whole genome shotgun (WGS) entry which is preliminary data.</text>
</comment>
<protein>
    <submittedName>
        <fullName evidence="1">Uncharacterized protein</fullName>
    </submittedName>
</protein>
<dbReference type="VEuPathDB" id="FungiDB:PSTT_00625"/>
<dbReference type="AlphaFoldDB" id="A0A2S4W621"/>
<dbReference type="EMBL" id="PKSL01000003">
    <property type="protein sequence ID" value="POW17213.1"/>
    <property type="molecule type" value="Genomic_DNA"/>
</dbReference>
<gene>
    <name evidence="1" type="ORF">PSTT_00625</name>
</gene>
<evidence type="ECO:0000313" key="2">
    <source>
        <dbReference type="Proteomes" id="UP000239156"/>
    </source>
</evidence>
<dbReference type="PANTHER" id="PTHR33069:SF3">
    <property type="entry name" value="DYNEIN HEAVY CHAIN TAIL DOMAIN-CONTAINING PROTEIN"/>
    <property type="match status" value="1"/>
</dbReference>
<organism evidence="1 2">
    <name type="scientific">Puccinia striiformis</name>
    <dbReference type="NCBI Taxonomy" id="27350"/>
    <lineage>
        <taxon>Eukaryota</taxon>
        <taxon>Fungi</taxon>
        <taxon>Dikarya</taxon>
        <taxon>Basidiomycota</taxon>
        <taxon>Pucciniomycotina</taxon>
        <taxon>Pucciniomycetes</taxon>
        <taxon>Pucciniales</taxon>
        <taxon>Pucciniaceae</taxon>
        <taxon>Puccinia</taxon>
    </lineage>
</organism>
<reference evidence="1" key="1">
    <citation type="submission" date="2017-12" db="EMBL/GenBank/DDBJ databases">
        <title>Gene loss provides genomic basis for host adaptation in cereal stripe rust fungi.</title>
        <authorList>
            <person name="Xia C."/>
        </authorList>
    </citation>
    <scope>NUCLEOTIDE SEQUENCE [LARGE SCALE GENOMIC DNA]</scope>
    <source>
        <strain evidence="1">93-210</strain>
    </source>
</reference>
<sequence length="247" mass="28033">MDTIYSILIQIGPDFVIFNCQSCFGIIEGTLPDPNFNKHQANVTVEYMHWMPGQQSLKLTNHLVEDDEGRDADIHSTREPIQETTGADKPEKVMYKNVLYITSVPTLQLILQLQSELDVTLGQIRYVFYTLCPGPIVCPPDQIDDQHLKESKLFRLHGLYHFITNEALDRVSHAVQVSDRLIKQLKLLNSNCYRFFKTSVAGTRTDVLDFISACYNGIKLNISSGLEGSDFDHVEYDGKTQGCHCMN</sequence>